<evidence type="ECO:0000313" key="5">
    <source>
        <dbReference type="Proteomes" id="UP000231586"/>
    </source>
</evidence>
<dbReference type="SMART" id="SM00858">
    <property type="entry name" value="SAF"/>
    <property type="match status" value="1"/>
</dbReference>
<proteinExistence type="inferred from homology"/>
<evidence type="ECO:0000313" key="4">
    <source>
        <dbReference type="EMBL" id="PJI84852.1"/>
    </source>
</evidence>
<dbReference type="InterPro" id="IPR044144">
    <property type="entry name" value="SAF_UxaA/GarD"/>
</dbReference>
<dbReference type="RefSeq" id="WP_100351196.1">
    <property type="nucleotide sequence ID" value="NZ_PGTZ01000013.1"/>
</dbReference>
<dbReference type="Gene3D" id="2.30.130.110">
    <property type="match status" value="1"/>
</dbReference>
<protein>
    <submittedName>
        <fullName evidence="4">Altronate hydrolase</fullName>
    </submittedName>
</protein>
<dbReference type="InterPro" id="IPR013974">
    <property type="entry name" value="SAF"/>
</dbReference>
<dbReference type="GO" id="GO:0019698">
    <property type="term" value="P:D-galacturonate catabolic process"/>
    <property type="evidence" value="ECO:0007669"/>
    <property type="project" value="TreeGrafter"/>
</dbReference>
<dbReference type="AlphaFoldDB" id="A0A2M8W1N9"/>
<keyword evidence="4" id="KW-0378">Hydrolase</keyword>
<dbReference type="InterPro" id="IPR052172">
    <property type="entry name" value="UxaA_altronate/galactarate_dh"/>
</dbReference>
<dbReference type="PANTHER" id="PTHR30536:SF5">
    <property type="entry name" value="ALTRONATE DEHYDRATASE"/>
    <property type="match status" value="1"/>
</dbReference>
<evidence type="ECO:0000259" key="3">
    <source>
        <dbReference type="SMART" id="SM00858"/>
    </source>
</evidence>
<evidence type="ECO:0000256" key="1">
    <source>
        <dbReference type="ARBA" id="ARBA00010986"/>
    </source>
</evidence>
<feature type="domain" description="SAF" evidence="3">
    <location>
        <begin position="15"/>
        <end position="86"/>
    </location>
</feature>
<dbReference type="EMBL" id="PGTZ01000013">
    <property type="protein sequence ID" value="PJI84852.1"/>
    <property type="molecule type" value="Genomic_DNA"/>
</dbReference>
<evidence type="ECO:0000256" key="2">
    <source>
        <dbReference type="ARBA" id="ARBA00023239"/>
    </source>
</evidence>
<name>A0A2M8W1N9_9MICO</name>
<sequence length="543" mass="56366">MSGARADVLALRPDDDVAVAVRELAAGDVVHVAGRDVTVAAAVPRGHKVALTDLATGAGVHKYGQVIGVATQPIRAGEHVHSHNLGYEEGHRDEALGGTHAELAVPDGPRPTFRGYRRADGRVGTRNYVAILTSVNCSASTARMIAARFTPEVLAAYPGVDGVIPLTHQSGCGLVPSSEGGRLLLRTLRGYAAHPNVGGLLVLGLGCEMVLTEQLTTPDGSGAFLGMPTTHVPGAPAPARTDPVLADLPADTVVESLTIQGEGGVRATVAAGVAAVERMLPLVAAREREECDVSELVLALNCGGSDGYSGITANPALGWASDRLVAYGAASVLAETPEVFGAEHLLTRRATRPETAQRLLDRIAWWKDYTRAGGGSLDNNPSPGNKAGGLTTILEKSLGAVAKGGRADLSAVYEYAERVAPHVGFAFMDTPGYDPVSVTGLVAGGANVVVFTTGRGSVFGCRPTPSIKVATNTPMYRAMSEDMDLDAGRIVDGTATVEEVGREIFDRILRVASGEQTVSEELAIDGQTIGAEEFVPWHVGAVT</sequence>
<dbReference type="Proteomes" id="UP000231586">
    <property type="component" value="Unassembled WGS sequence"/>
</dbReference>
<dbReference type="CDD" id="cd11613">
    <property type="entry name" value="SAF_AH_GD"/>
    <property type="match status" value="1"/>
</dbReference>
<keyword evidence="5" id="KW-1185">Reference proteome</keyword>
<dbReference type="Pfam" id="PF04295">
    <property type="entry name" value="GD_AH_second"/>
    <property type="match status" value="1"/>
</dbReference>
<organism evidence="4 5">
    <name type="scientific">Luteimicrobium subarcticum</name>
    <dbReference type="NCBI Taxonomy" id="620910"/>
    <lineage>
        <taxon>Bacteria</taxon>
        <taxon>Bacillati</taxon>
        <taxon>Actinomycetota</taxon>
        <taxon>Actinomycetes</taxon>
        <taxon>Micrococcales</taxon>
        <taxon>Luteimicrobium</taxon>
    </lineage>
</organism>
<dbReference type="PANTHER" id="PTHR30536">
    <property type="entry name" value="ALTRONATE/GALACTARATE DEHYDRATASE"/>
    <property type="match status" value="1"/>
</dbReference>
<comment type="similarity">
    <text evidence="1">Belongs to the UxaA family.</text>
</comment>
<keyword evidence="2" id="KW-0456">Lyase</keyword>
<comment type="caution">
    <text evidence="4">The sequence shown here is derived from an EMBL/GenBank/DDBJ whole genome shotgun (WGS) entry which is preliminary data.</text>
</comment>
<dbReference type="InterPro" id="IPR007392">
    <property type="entry name" value="GD_AH_second"/>
</dbReference>
<dbReference type="InterPro" id="IPR048332">
    <property type="entry name" value="GD_AH_C"/>
</dbReference>
<dbReference type="Pfam" id="PF08666">
    <property type="entry name" value="SAF"/>
    <property type="match status" value="1"/>
</dbReference>
<dbReference type="GO" id="GO:0016787">
    <property type="term" value="F:hydrolase activity"/>
    <property type="evidence" value="ECO:0007669"/>
    <property type="project" value="UniProtKB-KW"/>
</dbReference>
<dbReference type="GO" id="GO:0016829">
    <property type="term" value="F:lyase activity"/>
    <property type="evidence" value="ECO:0007669"/>
    <property type="project" value="UniProtKB-KW"/>
</dbReference>
<dbReference type="OrthoDB" id="9804574at2"/>
<accession>A0A2M8W1N9</accession>
<reference evidence="4 5" key="1">
    <citation type="submission" date="2017-11" db="EMBL/GenBank/DDBJ databases">
        <title>Genomic Encyclopedia of Archaeal and Bacterial Type Strains, Phase II (KMG-II): From Individual Species to Whole Genera.</title>
        <authorList>
            <person name="Goeker M."/>
        </authorList>
    </citation>
    <scope>NUCLEOTIDE SEQUENCE [LARGE SCALE GENOMIC DNA]</scope>
    <source>
        <strain evidence="4 5">DSM 22413</strain>
    </source>
</reference>
<dbReference type="Pfam" id="PF20629">
    <property type="entry name" value="GD_AH_C"/>
    <property type="match status" value="1"/>
</dbReference>
<gene>
    <name evidence="4" type="ORF">CLV34_3097</name>
</gene>